<sequence length="313" mass="36438">MSYIQEILDNEFAALNYLLMSVIRRFSLKEAVENKKTCEIYYQITESENYLQRDQSLCNKILEIKNKLICQSCKVNIVNLIFECSHTLCEACFRYYTENIDLPQTKYERVLTCPFCSRAIKECEYSHIYENFKDMAMLRDKRERIQTNDPISCITCKRKLAKKCYSGCCCRCFECQSENRTLGFCECGTFTVQINCDACKCRIDPVNNKFVIFCDGHTHCQNCINKTCNKLECQVCTSTLRGIDLEKIYTKAFQTCCFCNGTFNAKYFLSKNCCQYLICAMCQYKKNQTYCVCCSAILNPSPQDFLRSQNLLA</sequence>
<accession>A0A1R2C9W8</accession>
<dbReference type="Proteomes" id="UP000187209">
    <property type="component" value="Unassembled WGS sequence"/>
</dbReference>
<proteinExistence type="predicted"/>
<keyword evidence="4" id="KW-1185">Reference proteome</keyword>
<keyword evidence="1" id="KW-0863">Zinc-finger</keyword>
<dbReference type="Gene3D" id="3.30.40.10">
    <property type="entry name" value="Zinc/RING finger domain, C3HC4 (zinc finger)"/>
    <property type="match status" value="1"/>
</dbReference>
<gene>
    <name evidence="3" type="ORF">SteCoe_12803</name>
</gene>
<dbReference type="InterPro" id="IPR013083">
    <property type="entry name" value="Znf_RING/FYVE/PHD"/>
</dbReference>
<evidence type="ECO:0000313" key="4">
    <source>
        <dbReference type="Proteomes" id="UP000187209"/>
    </source>
</evidence>
<evidence type="ECO:0000259" key="2">
    <source>
        <dbReference type="PROSITE" id="PS50089"/>
    </source>
</evidence>
<feature type="domain" description="RING-type" evidence="2">
    <location>
        <begin position="70"/>
        <end position="117"/>
    </location>
</feature>
<protein>
    <recommendedName>
        <fullName evidence="2">RING-type domain-containing protein</fullName>
    </recommendedName>
</protein>
<organism evidence="3 4">
    <name type="scientific">Stentor coeruleus</name>
    <dbReference type="NCBI Taxonomy" id="5963"/>
    <lineage>
        <taxon>Eukaryota</taxon>
        <taxon>Sar</taxon>
        <taxon>Alveolata</taxon>
        <taxon>Ciliophora</taxon>
        <taxon>Postciliodesmatophora</taxon>
        <taxon>Heterotrichea</taxon>
        <taxon>Heterotrichida</taxon>
        <taxon>Stentoridae</taxon>
        <taxon>Stentor</taxon>
    </lineage>
</organism>
<dbReference type="PROSITE" id="PS50089">
    <property type="entry name" value="ZF_RING_2"/>
    <property type="match status" value="1"/>
</dbReference>
<keyword evidence="1" id="KW-0479">Metal-binding</keyword>
<dbReference type="AlphaFoldDB" id="A0A1R2C9W8"/>
<dbReference type="GO" id="GO:0008270">
    <property type="term" value="F:zinc ion binding"/>
    <property type="evidence" value="ECO:0007669"/>
    <property type="project" value="UniProtKB-KW"/>
</dbReference>
<dbReference type="InterPro" id="IPR001841">
    <property type="entry name" value="Znf_RING"/>
</dbReference>
<keyword evidence="1" id="KW-0862">Zinc</keyword>
<comment type="caution">
    <text evidence="3">The sequence shown here is derived from an EMBL/GenBank/DDBJ whole genome shotgun (WGS) entry which is preliminary data.</text>
</comment>
<dbReference type="EMBL" id="MPUH01000225">
    <property type="protein sequence ID" value="OMJ85808.1"/>
    <property type="molecule type" value="Genomic_DNA"/>
</dbReference>
<reference evidence="3 4" key="1">
    <citation type="submission" date="2016-11" db="EMBL/GenBank/DDBJ databases">
        <title>The macronuclear genome of Stentor coeruleus: a giant cell with tiny introns.</title>
        <authorList>
            <person name="Slabodnick M."/>
            <person name="Ruby J.G."/>
            <person name="Reiff S.B."/>
            <person name="Swart E.C."/>
            <person name="Gosai S."/>
            <person name="Prabakaran S."/>
            <person name="Witkowska E."/>
            <person name="Larue G.E."/>
            <person name="Fisher S."/>
            <person name="Freeman R.M."/>
            <person name="Gunawardena J."/>
            <person name="Chu W."/>
            <person name="Stover N.A."/>
            <person name="Gregory B.D."/>
            <person name="Nowacki M."/>
            <person name="Derisi J."/>
            <person name="Roy S.W."/>
            <person name="Marshall W.F."/>
            <person name="Sood P."/>
        </authorList>
    </citation>
    <scope>NUCLEOTIDE SEQUENCE [LARGE SCALE GENOMIC DNA]</scope>
    <source>
        <strain evidence="3">WM001</strain>
    </source>
</reference>
<evidence type="ECO:0000313" key="3">
    <source>
        <dbReference type="EMBL" id="OMJ85808.1"/>
    </source>
</evidence>
<evidence type="ECO:0000256" key="1">
    <source>
        <dbReference type="PROSITE-ProRule" id="PRU00175"/>
    </source>
</evidence>
<name>A0A1R2C9W8_9CILI</name>